<name>A0A9D2JWN6_9BACT</name>
<evidence type="ECO:0000256" key="3">
    <source>
        <dbReference type="ARBA" id="ARBA00023157"/>
    </source>
</evidence>
<evidence type="ECO:0000256" key="1">
    <source>
        <dbReference type="ARBA" id="ARBA00004196"/>
    </source>
</evidence>
<dbReference type="InterPro" id="IPR050553">
    <property type="entry name" value="Thioredoxin_ResA/DsbE_sf"/>
</dbReference>
<comment type="caution">
    <text evidence="6">The sequence shown here is derived from an EMBL/GenBank/DDBJ whole genome shotgun (WGS) entry which is preliminary data.</text>
</comment>
<gene>
    <name evidence="6" type="ORF">H9966_02165</name>
</gene>
<protein>
    <submittedName>
        <fullName evidence="6">TlpA family protein disulfide reductase</fullName>
    </submittedName>
</protein>
<keyword evidence="4" id="KW-0676">Redox-active center</keyword>
<comment type="subcellular location">
    <subcellularLocation>
        <location evidence="1">Cell envelope</location>
    </subcellularLocation>
</comment>
<evidence type="ECO:0000313" key="6">
    <source>
        <dbReference type="EMBL" id="HIZ68679.1"/>
    </source>
</evidence>
<dbReference type="PANTHER" id="PTHR42852:SF6">
    <property type="entry name" value="THIOL:DISULFIDE INTERCHANGE PROTEIN DSBE"/>
    <property type="match status" value="1"/>
</dbReference>
<dbReference type="GO" id="GO:0017004">
    <property type="term" value="P:cytochrome complex assembly"/>
    <property type="evidence" value="ECO:0007669"/>
    <property type="project" value="UniProtKB-KW"/>
</dbReference>
<dbReference type="InterPro" id="IPR013766">
    <property type="entry name" value="Thioredoxin_domain"/>
</dbReference>
<feature type="domain" description="Thioredoxin" evidence="5">
    <location>
        <begin position="506"/>
        <end position="649"/>
    </location>
</feature>
<dbReference type="Pfam" id="PF13905">
    <property type="entry name" value="Thioredoxin_8"/>
    <property type="match status" value="1"/>
</dbReference>
<dbReference type="InterPro" id="IPR012336">
    <property type="entry name" value="Thioredoxin-like_fold"/>
</dbReference>
<dbReference type="SUPFAM" id="SSF52833">
    <property type="entry name" value="Thioredoxin-like"/>
    <property type="match status" value="1"/>
</dbReference>
<organism evidence="6 7">
    <name type="scientific">Candidatus Prevotella avicola</name>
    <dbReference type="NCBI Taxonomy" id="2838738"/>
    <lineage>
        <taxon>Bacteria</taxon>
        <taxon>Pseudomonadati</taxon>
        <taxon>Bacteroidota</taxon>
        <taxon>Bacteroidia</taxon>
        <taxon>Bacteroidales</taxon>
        <taxon>Prevotellaceae</taxon>
        <taxon>Prevotella</taxon>
    </lineage>
</organism>
<reference evidence="6" key="2">
    <citation type="submission" date="2021-04" db="EMBL/GenBank/DDBJ databases">
        <authorList>
            <person name="Gilroy R."/>
        </authorList>
    </citation>
    <scope>NUCLEOTIDE SEQUENCE</scope>
    <source>
        <strain evidence="6">ChiHecec3B27-8219</strain>
    </source>
</reference>
<proteinExistence type="predicted"/>
<evidence type="ECO:0000259" key="5">
    <source>
        <dbReference type="PROSITE" id="PS51352"/>
    </source>
</evidence>
<dbReference type="EMBL" id="DXBE01000020">
    <property type="protein sequence ID" value="HIZ68679.1"/>
    <property type="molecule type" value="Genomic_DNA"/>
</dbReference>
<dbReference type="AlphaFoldDB" id="A0A9D2JWN6"/>
<accession>A0A9D2JWN6</accession>
<dbReference type="GO" id="GO:0030313">
    <property type="term" value="C:cell envelope"/>
    <property type="evidence" value="ECO:0007669"/>
    <property type="project" value="UniProtKB-SubCell"/>
</dbReference>
<keyword evidence="3" id="KW-1015">Disulfide bond</keyword>
<dbReference type="CDD" id="cd02966">
    <property type="entry name" value="TlpA_like_family"/>
    <property type="match status" value="1"/>
</dbReference>
<dbReference type="Proteomes" id="UP000824055">
    <property type="component" value="Unassembled WGS sequence"/>
</dbReference>
<sequence>MNPNFKARTGSINTITKVELTDEHTKLFVHVVFRPHWWISADSTTYLEDVASGKRYQATRVEGLKFGERFYMPDSGETDMVYTFPPLPDSVKAVNWIAPTSPEDHTYGIDLTKDGDGKQHSAKLENWIAQYSQQATQSDDEENTDFFTTDTVYITGVLDNYDPVLGFETGIIYIRDMLENKDRPEVVKIHPDGRLEGKFLLKHPLQANMIIGDNHVLGNLYFEPGKTLALYLDFEDFLARSRARDLNYPLKHTLYGGELGEVNRQLAEAPAFPLDYAALQTMTDSLSPMQIREKYDQATAELENKLATYMDNNRISPKVRHILQIQAKVSGALGLLDYAMSYGFEQRRDTTKTELPMAFYSFLRQLPLDDETILAVKDGNTFINRFSFMGWLYQQASQRITAWQEAHQQKAEPTPERQVEEMLLLDKARTEVMMDYLGTTDMPFLWQLVLCNSVCNTLQPQSANVAGERDTAEVQLATALKDSVSAWMTYPVLKETIGQAYHQYTEQQAYELPPGKGTDIFRRIIAPYKGKILLIDFWATSCGPCRSAIEGHADLRAKYRGHKDVQIIFITSESESPEQTYNAYVEKHLQGEAVYRIPTSDYLYLRELFSFNAIPRYVLIGRDGKVLSDDYRNMYSAHALEKDLKALGVALPEPVADDAEGT</sequence>
<evidence type="ECO:0000313" key="7">
    <source>
        <dbReference type="Proteomes" id="UP000824055"/>
    </source>
</evidence>
<evidence type="ECO:0000256" key="2">
    <source>
        <dbReference type="ARBA" id="ARBA00022748"/>
    </source>
</evidence>
<dbReference type="PROSITE" id="PS51352">
    <property type="entry name" value="THIOREDOXIN_2"/>
    <property type="match status" value="1"/>
</dbReference>
<reference evidence="6" key="1">
    <citation type="journal article" date="2021" name="PeerJ">
        <title>Extensive microbial diversity within the chicken gut microbiome revealed by metagenomics and culture.</title>
        <authorList>
            <person name="Gilroy R."/>
            <person name="Ravi A."/>
            <person name="Getino M."/>
            <person name="Pursley I."/>
            <person name="Horton D.L."/>
            <person name="Alikhan N.F."/>
            <person name="Baker D."/>
            <person name="Gharbi K."/>
            <person name="Hall N."/>
            <person name="Watson M."/>
            <person name="Adriaenssens E.M."/>
            <person name="Foster-Nyarko E."/>
            <person name="Jarju S."/>
            <person name="Secka A."/>
            <person name="Antonio M."/>
            <person name="Oren A."/>
            <person name="Chaudhuri R.R."/>
            <person name="La Ragione R."/>
            <person name="Hildebrand F."/>
            <person name="Pallen M.J."/>
        </authorList>
    </citation>
    <scope>NUCLEOTIDE SEQUENCE</scope>
    <source>
        <strain evidence="6">ChiHecec3B27-8219</strain>
    </source>
</reference>
<dbReference type="Gene3D" id="3.40.30.10">
    <property type="entry name" value="Glutaredoxin"/>
    <property type="match status" value="1"/>
</dbReference>
<keyword evidence="2" id="KW-0201">Cytochrome c-type biogenesis</keyword>
<dbReference type="InterPro" id="IPR036249">
    <property type="entry name" value="Thioredoxin-like_sf"/>
</dbReference>
<evidence type="ECO:0000256" key="4">
    <source>
        <dbReference type="ARBA" id="ARBA00023284"/>
    </source>
</evidence>
<dbReference type="PANTHER" id="PTHR42852">
    <property type="entry name" value="THIOL:DISULFIDE INTERCHANGE PROTEIN DSBE"/>
    <property type="match status" value="1"/>
</dbReference>